<evidence type="ECO:0000313" key="3">
    <source>
        <dbReference type="Proteomes" id="UP000789390"/>
    </source>
</evidence>
<evidence type="ECO:0000256" key="1">
    <source>
        <dbReference type="SAM" id="SignalP"/>
    </source>
</evidence>
<sequence length="274" mass="30834">MKILTSTTTILIVCALSIDARQPHRPYRPSIRNVNSNSNRNVNINTNNNGDSLYASLVSQLFGNQNTQDPDRYPCPYGQPCYGKSLEESDPITGIEDGFAETRLDDEVVEENVGSEIVTEDSGVDKQRVDYIFTYRAKQDNGRPVCGTVQKDVRGTFRNGLGKWGNEVVATFTITSFGRDERSRTIVRNTQARIDLQGMFTQYGKRWANLQIQWNGVHPSPTTFGSVFLQAEKTFPIRLVRNAFVQSMLRCAKVWLEVSPRAGVPQDRSQDNSD</sequence>
<gene>
    <name evidence="2" type="ORF">DGAL_LOCUS2578</name>
</gene>
<keyword evidence="3" id="KW-1185">Reference proteome</keyword>
<dbReference type="Proteomes" id="UP000789390">
    <property type="component" value="Unassembled WGS sequence"/>
</dbReference>
<name>A0A8J2WBS9_9CRUS</name>
<dbReference type="OrthoDB" id="8913316at2759"/>
<dbReference type="PANTHER" id="PTHR34261">
    <property type="entry name" value="APC REGULATOR OF WNT-SIGNALING PATHWAY-RELATED"/>
    <property type="match status" value="1"/>
</dbReference>
<dbReference type="InterPro" id="IPR053358">
    <property type="entry name" value="Diff-assoc_signaling"/>
</dbReference>
<evidence type="ECO:0000313" key="2">
    <source>
        <dbReference type="EMBL" id="CAH0100350.1"/>
    </source>
</evidence>
<keyword evidence="1" id="KW-0732">Signal</keyword>
<reference evidence="2" key="1">
    <citation type="submission" date="2021-11" db="EMBL/GenBank/DDBJ databases">
        <authorList>
            <person name="Schell T."/>
        </authorList>
    </citation>
    <scope>NUCLEOTIDE SEQUENCE</scope>
    <source>
        <strain evidence="2">M5</strain>
    </source>
</reference>
<organism evidence="2 3">
    <name type="scientific">Daphnia galeata</name>
    <dbReference type="NCBI Taxonomy" id="27404"/>
    <lineage>
        <taxon>Eukaryota</taxon>
        <taxon>Metazoa</taxon>
        <taxon>Ecdysozoa</taxon>
        <taxon>Arthropoda</taxon>
        <taxon>Crustacea</taxon>
        <taxon>Branchiopoda</taxon>
        <taxon>Diplostraca</taxon>
        <taxon>Cladocera</taxon>
        <taxon>Anomopoda</taxon>
        <taxon>Daphniidae</taxon>
        <taxon>Daphnia</taxon>
    </lineage>
</organism>
<protein>
    <submittedName>
        <fullName evidence="2">Uncharacterized protein</fullName>
    </submittedName>
</protein>
<dbReference type="EMBL" id="CAKKLH010000035">
    <property type="protein sequence ID" value="CAH0100350.1"/>
    <property type="molecule type" value="Genomic_DNA"/>
</dbReference>
<dbReference type="AlphaFoldDB" id="A0A8J2WBS9"/>
<feature type="chain" id="PRO_5035251923" evidence="1">
    <location>
        <begin position="21"/>
        <end position="274"/>
    </location>
</feature>
<feature type="signal peptide" evidence="1">
    <location>
        <begin position="1"/>
        <end position="20"/>
    </location>
</feature>
<dbReference type="PANTHER" id="PTHR34261:SF1">
    <property type="entry name" value="TUBULIN POLYMERIZATION-PROMOTING PROTEIN"/>
    <property type="match status" value="1"/>
</dbReference>
<accession>A0A8J2WBS9</accession>
<comment type="caution">
    <text evidence="2">The sequence shown here is derived from an EMBL/GenBank/DDBJ whole genome shotgun (WGS) entry which is preliminary data.</text>
</comment>
<proteinExistence type="predicted"/>